<evidence type="ECO:0000256" key="2">
    <source>
        <dbReference type="ARBA" id="ARBA00008661"/>
    </source>
</evidence>
<keyword evidence="8" id="KW-0333">Golgi apparatus</keyword>
<keyword evidence="9" id="KW-0472">Membrane</keyword>
<evidence type="ECO:0000256" key="5">
    <source>
        <dbReference type="ARBA" id="ARBA00022692"/>
    </source>
</evidence>
<comment type="caution">
    <text evidence="10">The sequence shown here is derived from an EMBL/GenBank/DDBJ whole genome shotgun (WGS) entry which is preliminary data.</text>
</comment>
<gene>
    <name evidence="10" type="ORF">PACLA_8A056242</name>
</gene>
<dbReference type="GO" id="GO:0047220">
    <property type="term" value="F:galactosylxylosylprotein 3-beta-galactosyltransferase activity"/>
    <property type="evidence" value="ECO:0007669"/>
    <property type="project" value="TreeGrafter"/>
</dbReference>
<evidence type="ECO:0000256" key="8">
    <source>
        <dbReference type="ARBA" id="ARBA00023034"/>
    </source>
</evidence>
<protein>
    <submittedName>
        <fullName evidence="10">Beta-1,3-galactosyltransferase 6-like</fullName>
    </submittedName>
</protein>
<dbReference type="PANTHER" id="PTHR11214:SF3">
    <property type="entry name" value="BETA-1,3-GALACTOSYLTRANSFERASE 6"/>
    <property type="match status" value="1"/>
</dbReference>
<evidence type="ECO:0000313" key="10">
    <source>
        <dbReference type="EMBL" id="CAB3987125.1"/>
    </source>
</evidence>
<dbReference type="PANTHER" id="PTHR11214">
    <property type="entry name" value="BETA-1,3-N-ACETYLGLUCOSAMINYLTRANSFERASE"/>
    <property type="match status" value="1"/>
</dbReference>
<dbReference type="EMBL" id="CACRXK020001124">
    <property type="protein sequence ID" value="CAB3987125.1"/>
    <property type="molecule type" value="Genomic_DNA"/>
</dbReference>
<dbReference type="OrthoDB" id="1158011at2759"/>
<evidence type="ECO:0000256" key="4">
    <source>
        <dbReference type="ARBA" id="ARBA00022679"/>
    </source>
</evidence>
<comment type="subcellular location">
    <subcellularLocation>
        <location evidence="1">Golgi apparatus membrane</location>
        <topology evidence="1">Single-pass type II membrane protein</topology>
    </subcellularLocation>
</comment>
<dbReference type="Pfam" id="PF01762">
    <property type="entry name" value="Galactosyl_T"/>
    <property type="match status" value="1"/>
</dbReference>
<dbReference type="Gene3D" id="3.90.550.50">
    <property type="match status" value="1"/>
</dbReference>
<dbReference type="GO" id="GO:0000139">
    <property type="term" value="C:Golgi membrane"/>
    <property type="evidence" value="ECO:0007669"/>
    <property type="project" value="UniProtKB-SubCell"/>
</dbReference>
<dbReference type="Proteomes" id="UP001152795">
    <property type="component" value="Unassembled WGS sequence"/>
</dbReference>
<evidence type="ECO:0000256" key="6">
    <source>
        <dbReference type="ARBA" id="ARBA00022968"/>
    </source>
</evidence>
<keyword evidence="3" id="KW-0328">Glycosyltransferase</keyword>
<keyword evidence="5" id="KW-0812">Transmembrane</keyword>
<keyword evidence="4" id="KW-0808">Transferase</keyword>
<evidence type="ECO:0000256" key="1">
    <source>
        <dbReference type="ARBA" id="ARBA00004323"/>
    </source>
</evidence>
<accession>A0A6S7G5T8</accession>
<comment type="similarity">
    <text evidence="2">Belongs to the glycosyltransferase 31 family.</text>
</comment>
<organism evidence="10 11">
    <name type="scientific">Paramuricea clavata</name>
    <name type="common">Red gorgonian</name>
    <name type="synonym">Violescent sea-whip</name>
    <dbReference type="NCBI Taxonomy" id="317549"/>
    <lineage>
        <taxon>Eukaryota</taxon>
        <taxon>Metazoa</taxon>
        <taxon>Cnidaria</taxon>
        <taxon>Anthozoa</taxon>
        <taxon>Octocorallia</taxon>
        <taxon>Malacalcyonacea</taxon>
        <taxon>Plexauridae</taxon>
        <taxon>Paramuricea</taxon>
    </lineage>
</organism>
<evidence type="ECO:0000256" key="9">
    <source>
        <dbReference type="ARBA" id="ARBA00023136"/>
    </source>
</evidence>
<keyword evidence="6" id="KW-0735">Signal-anchor</keyword>
<keyword evidence="7" id="KW-1133">Transmembrane helix</keyword>
<dbReference type="InterPro" id="IPR002659">
    <property type="entry name" value="Glyco_trans_31"/>
</dbReference>
<dbReference type="AlphaFoldDB" id="A0A6S7G5T8"/>
<dbReference type="GO" id="GO:0006024">
    <property type="term" value="P:glycosaminoglycan biosynthetic process"/>
    <property type="evidence" value="ECO:0007669"/>
    <property type="project" value="TreeGrafter"/>
</dbReference>
<dbReference type="GO" id="GO:0006493">
    <property type="term" value="P:protein O-linked glycosylation"/>
    <property type="evidence" value="ECO:0007669"/>
    <property type="project" value="TreeGrafter"/>
</dbReference>
<name>A0A6S7G5T8_PARCT</name>
<reference evidence="10" key="1">
    <citation type="submission" date="2020-04" db="EMBL/GenBank/DDBJ databases">
        <authorList>
            <person name="Alioto T."/>
            <person name="Alioto T."/>
            <person name="Gomez Garrido J."/>
        </authorList>
    </citation>
    <scope>NUCLEOTIDE SEQUENCE</scope>
    <source>
        <strain evidence="10">A484AB</strain>
    </source>
</reference>
<evidence type="ECO:0000313" key="11">
    <source>
        <dbReference type="Proteomes" id="UP001152795"/>
    </source>
</evidence>
<evidence type="ECO:0000256" key="3">
    <source>
        <dbReference type="ARBA" id="ARBA00022676"/>
    </source>
</evidence>
<proteinExistence type="inferred from homology"/>
<sequence length="541" mass="61244">MTNRSNCFKCCSNLFVSIVLLNIVVIITAAYILVVYHLNREAGNSSVQPAPVVRGLTKWTAKTRGYFEAGNISVQPAPVARGLTKWTTKTRDYFKEGTISVQPAPVTGGLTKWTTKTRGYSEPGKISVQPAPVARSLTKWTTKTRSYSEPGKISVQPAPVARGLTKWTTKTRGYSEPGKISVQPAPVARGLTKWTTKTRGYSEPGKISVQPASVARGLTKWTTKTRDYVKAGTISVEPAPVTSLPTKTGGHFTRKKKVIIFVGIMSAPRLISRRNALRKSWLTQCIGIPCLFFSDSQDMYGNKLPDNIYMPLQQEQLLHKDLILTQSPGGINFALRYLWILNWANARYQFEYFLRIDDDYFVCMDRLLLELPHRSRDKLYWGYVHCHPPGGVRVDEGFVIVSNDLAQTFLREQNKTLMCHAYGDQAMIMWINNIPGVTYFGDNRVHHAVVNRYNILQYEDICENFLALHGSYPAEVDLFWKHYLSKRTKKKYTIPPVTYPCGTMSKTFNYMSFGGMYHAKPRPCRENPIWNIGEFYGGRNG</sequence>
<evidence type="ECO:0000256" key="7">
    <source>
        <dbReference type="ARBA" id="ARBA00022989"/>
    </source>
</evidence>
<keyword evidence="11" id="KW-1185">Reference proteome</keyword>